<dbReference type="RefSeq" id="WP_310283757.1">
    <property type="nucleotide sequence ID" value="NZ_JAVDWQ010000020.1"/>
</dbReference>
<dbReference type="InterPro" id="IPR012910">
    <property type="entry name" value="Plug_dom"/>
</dbReference>
<dbReference type="NCBIfam" id="TIGR04056">
    <property type="entry name" value="OMP_RagA_SusC"/>
    <property type="match status" value="1"/>
</dbReference>
<dbReference type="PROSITE" id="PS52016">
    <property type="entry name" value="TONB_DEPENDENT_REC_3"/>
    <property type="match status" value="1"/>
</dbReference>
<dbReference type="InterPro" id="IPR023997">
    <property type="entry name" value="TonB-dep_OMP_SusC/RagA_CS"/>
</dbReference>
<evidence type="ECO:0000313" key="14">
    <source>
        <dbReference type="Proteomes" id="UP001269081"/>
    </source>
</evidence>
<dbReference type="SUPFAM" id="SSF49464">
    <property type="entry name" value="Carboxypeptidase regulatory domain-like"/>
    <property type="match status" value="1"/>
</dbReference>
<evidence type="ECO:0000256" key="11">
    <source>
        <dbReference type="RuleBase" id="RU003357"/>
    </source>
</evidence>
<feature type="domain" description="Secretin/TonB short N-terminal" evidence="12">
    <location>
        <begin position="69"/>
        <end position="120"/>
    </location>
</feature>
<keyword evidence="2 10" id="KW-0813">Transport</keyword>
<dbReference type="SUPFAM" id="SSF56935">
    <property type="entry name" value="Porins"/>
    <property type="match status" value="1"/>
</dbReference>
<dbReference type="InterPro" id="IPR037066">
    <property type="entry name" value="Plug_dom_sf"/>
</dbReference>
<evidence type="ECO:0000256" key="4">
    <source>
        <dbReference type="ARBA" id="ARBA00022496"/>
    </source>
</evidence>
<gene>
    <name evidence="13" type="ORF">J2W48_004206</name>
</gene>
<keyword evidence="9 10" id="KW-0998">Cell outer membrane</keyword>
<evidence type="ECO:0000256" key="8">
    <source>
        <dbReference type="ARBA" id="ARBA00023136"/>
    </source>
</evidence>
<dbReference type="Pfam" id="PF13715">
    <property type="entry name" value="CarbopepD_reg_2"/>
    <property type="match status" value="1"/>
</dbReference>
<evidence type="ECO:0000256" key="1">
    <source>
        <dbReference type="ARBA" id="ARBA00004571"/>
    </source>
</evidence>
<sequence>MKKPPKFTGLFPWNLKFDLKMKFSLLFFITVSFVMQAGTSYSQKTKISLDTKSVTVKEVIDEIETTTEFKFLFNTKAVDLNRKVSINVKKVSINVILDLLFKDVNTKYEIDDRKILLTKNKENKVIMMSSLNLIDLPPKQITGIITDSKGQPLPSANIVEKGTTNGVTTDFDGKFSITISNENATLVISYIGFDTQEIKVNGQSTINVVLMETAAGLNEVVIIGYGKQKAGDVTSAVASIKSEKFTQGQNRDAGQLITGKVAGLSVTNATGDPNATTSIKLRGNNTLSGAYTDPLVLIDGIPGWLNTVAPEDIESIDVLKDGSAAAIYGVRGTNGVILITTKKAKGGAQINNVEYTGYISTAQISRKLDFIGADQFRELYSEANNGGNVDWLKEITTSPIIHVHNLSLQGGNSQTNYIANINYNSQEGVFIESNNKTFRGRIEVNHKMFDDKLKLRFSVLGRESYTEGNFSNWAYYQALRRNPTDPIKNADGTWHENLNKLGYENPLGLIYEADGNTKTTEMRYVSTLTYNPIEDLTLNANFSFRRQPSTNGSSTTLNHISNIRDNSGVNAWIGGYTDTEKLMELTGTYEKNIEKNKFTILGGYSYIENGSETWNMFNKQIQDDMFGGWHNIGSGSGLQEGFATMGSGKWKTNLISFFTRATYAYDDKYLLMASVRHEGASQLWGTKSAWGTFPAVSVGWKLTKESFMENQKIFDELKLRAGYGVTGSQPSAGFLGVAMLQYGDYAYVNGQWIRTIIPASNPNPDLKWEEKRETNIGLDFSSLDGRLSGSLDFYTRDVEGLLYNYTVPVPPNLYPNIMANGGNMVNRGIEVLINAVPVQTADFKWDTSITYSTNDNTLKSLNGSTFKTDNDYFDTGSVAYEGQVTSSHRVQVGEAIGNFYGFKVVDVDDNGKWIYENRNGERVPYDNFTHAPEDRHSIGNGIPKWYAGFNNTLKYKNLDFTVNMRGAFNYQIINEARMNFEGTQNGYRDNRLSSVNDKVFGKTTLNPSVAAEFNSYYIEDGDYWKIDNITLGYTFEKFSKGFKSIRIYGSVNNAFIFTSYKGIDPEVSTSGLDPGVDRREKFPTVRTFALGLTARF</sequence>
<evidence type="ECO:0000256" key="10">
    <source>
        <dbReference type="PROSITE-ProRule" id="PRU01360"/>
    </source>
</evidence>
<dbReference type="InterPro" id="IPR023996">
    <property type="entry name" value="TonB-dep_OMP_SusC/RagA"/>
</dbReference>
<protein>
    <submittedName>
        <fullName evidence="13">TonB-linked SusC/RagA family outer membrane protein</fullName>
    </submittedName>
</protein>
<dbReference type="InterPro" id="IPR011662">
    <property type="entry name" value="Secretin/TonB_short_N"/>
</dbReference>
<dbReference type="Gene3D" id="2.40.170.20">
    <property type="entry name" value="TonB-dependent receptor, beta-barrel domain"/>
    <property type="match status" value="1"/>
</dbReference>
<evidence type="ECO:0000313" key="13">
    <source>
        <dbReference type="EMBL" id="MDR7212249.1"/>
    </source>
</evidence>
<keyword evidence="7 11" id="KW-0798">TonB box</keyword>
<dbReference type="Gene3D" id="2.60.40.1120">
    <property type="entry name" value="Carboxypeptidase-like, regulatory domain"/>
    <property type="match status" value="1"/>
</dbReference>
<dbReference type="Pfam" id="PF00593">
    <property type="entry name" value="TonB_dep_Rec_b-barrel"/>
    <property type="match status" value="1"/>
</dbReference>
<keyword evidence="5 10" id="KW-0812">Transmembrane</keyword>
<evidence type="ECO:0000256" key="5">
    <source>
        <dbReference type="ARBA" id="ARBA00022692"/>
    </source>
</evidence>
<dbReference type="InterPro" id="IPR000531">
    <property type="entry name" value="Beta-barrel_TonB"/>
</dbReference>
<evidence type="ECO:0000256" key="9">
    <source>
        <dbReference type="ARBA" id="ARBA00023237"/>
    </source>
</evidence>
<evidence type="ECO:0000256" key="7">
    <source>
        <dbReference type="ARBA" id="ARBA00023077"/>
    </source>
</evidence>
<keyword evidence="3 10" id="KW-1134">Transmembrane beta strand</keyword>
<name>A0ABU1YDD3_9FLAO</name>
<dbReference type="InterPro" id="IPR008969">
    <property type="entry name" value="CarboxyPept-like_regulatory"/>
</dbReference>
<dbReference type="SMART" id="SM00965">
    <property type="entry name" value="STN"/>
    <property type="match status" value="1"/>
</dbReference>
<comment type="subcellular location">
    <subcellularLocation>
        <location evidence="1 10">Cell outer membrane</location>
        <topology evidence="1 10">Multi-pass membrane protein</topology>
    </subcellularLocation>
</comment>
<comment type="similarity">
    <text evidence="10 11">Belongs to the TonB-dependent receptor family.</text>
</comment>
<keyword evidence="4" id="KW-0406">Ion transport</keyword>
<dbReference type="InterPro" id="IPR039426">
    <property type="entry name" value="TonB-dep_rcpt-like"/>
</dbReference>
<accession>A0ABU1YDD3</accession>
<dbReference type="NCBIfam" id="TIGR04057">
    <property type="entry name" value="SusC_RagA_signa"/>
    <property type="match status" value="1"/>
</dbReference>
<evidence type="ECO:0000259" key="12">
    <source>
        <dbReference type="SMART" id="SM00965"/>
    </source>
</evidence>
<keyword evidence="6" id="KW-0408">Iron</keyword>
<dbReference type="Gene3D" id="2.170.130.10">
    <property type="entry name" value="TonB-dependent receptor, plug domain"/>
    <property type="match status" value="1"/>
</dbReference>
<evidence type="ECO:0000256" key="3">
    <source>
        <dbReference type="ARBA" id="ARBA00022452"/>
    </source>
</evidence>
<dbReference type="EMBL" id="JAVDWQ010000020">
    <property type="protein sequence ID" value="MDR7212249.1"/>
    <property type="molecule type" value="Genomic_DNA"/>
</dbReference>
<keyword evidence="14" id="KW-1185">Reference proteome</keyword>
<comment type="caution">
    <text evidence="13">The sequence shown here is derived from an EMBL/GenBank/DDBJ whole genome shotgun (WGS) entry which is preliminary data.</text>
</comment>
<dbReference type="Proteomes" id="UP001269081">
    <property type="component" value="Unassembled WGS sequence"/>
</dbReference>
<evidence type="ECO:0000256" key="6">
    <source>
        <dbReference type="ARBA" id="ARBA00023004"/>
    </source>
</evidence>
<organism evidence="13 14">
    <name type="scientific">Flavobacterium piscis</name>
    <dbReference type="NCBI Taxonomy" id="1114874"/>
    <lineage>
        <taxon>Bacteria</taxon>
        <taxon>Pseudomonadati</taxon>
        <taxon>Bacteroidota</taxon>
        <taxon>Flavobacteriia</taxon>
        <taxon>Flavobacteriales</taxon>
        <taxon>Flavobacteriaceae</taxon>
        <taxon>Flavobacterium</taxon>
    </lineage>
</organism>
<keyword evidence="8 10" id="KW-0472">Membrane</keyword>
<reference evidence="13 14" key="1">
    <citation type="submission" date="2023-07" db="EMBL/GenBank/DDBJ databases">
        <title>Sorghum-associated microbial communities from plants grown in Nebraska, USA.</title>
        <authorList>
            <person name="Schachtman D."/>
        </authorList>
    </citation>
    <scope>NUCLEOTIDE SEQUENCE [LARGE SCALE GENOMIC DNA]</scope>
    <source>
        <strain evidence="13 14">4129</strain>
    </source>
</reference>
<proteinExistence type="inferred from homology"/>
<keyword evidence="4" id="KW-0410">Iron transport</keyword>
<dbReference type="InterPro" id="IPR036942">
    <property type="entry name" value="Beta-barrel_TonB_sf"/>
</dbReference>
<dbReference type="Pfam" id="PF07715">
    <property type="entry name" value="Plug"/>
    <property type="match status" value="1"/>
</dbReference>
<evidence type="ECO:0000256" key="2">
    <source>
        <dbReference type="ARBA" id="ARBA00022448"/>
    </source>
</evidence>